<protein>
    <submittedName>
        <fullName evidence="1">Uncharacterized protein</fullName>
    </submittedName>
</protein>
<organism evidence="1 2">
    <name type="scientific">Oribacterium sinus</name>
    <dbReference type="NCBI Taxonomy" id="237576"/>
    <lineage>
        <taxon>Bacteria</taxon>
        <taxon>Bacillati</taxon>
        <taxon>Bacillota</taxon>
        <taxon>Clostridia</taxon>
        <taxon>Lachnospirales</taxon>
        <taxon>Lachnospiraceae</taxon>
        <taxon>Oribacterium</taxon>
    </lineage>
</organism>
<accession>A0A7W9W0L7</accession>
<gene>
    <name evidence="1" type="ORF">HNQ46_000973</name>
</gene>
<evidence type="ECO:0000313" key="2">
    <source>
        <dbReference type="Proteomes" id="UP000522163"/>
    </source>
</evidence>
<dbReference type="GeneID" id="85014525"/>
<dbReference type="AlphaFoldDB" id="A0A7W9W0L7"/>
<sequence length="70" mass="8255">MITLQKEDNWDFSKEILDDLLRQGFTGEELEKQFYALKNEIPNCIKAMLYEAQLVAEGKAEFQSYEDVFE</sequence>
<dbReference type="EMBL" id="JACHHH010000004">
    <property type="protein sequence ID" value="MBB6041001.1"/>
    <property type="molecule type" value="Genomic_DNA"/>
</dbReference>
<dbReference type="Proteomes" id="UP000522163">
    <property type="component" value="Unassembled WGS sequence"/>
</dbReference>
<name>A0A7W9W0L7_9FIRM</name>
<reference evidence="1 2" key="1">
    <citation type="submission" date="2020-08" db="EMBL/GenBank/DDBJ databases">
        <title>Genomic Encyclopedia of Type Strains, Phase IV (KMG-IV): sequencing the most valuable type-strain genomes for metagenomic binning, comparative biology and taxonomic classification.</title>
        <authorList>
            <person name="Goeker M."/>
        </authorList>
    </citation>
    <scope>NUCLEOTIDE SEQUENCE [LARGE SCALE GENOMIC DNA]</scope>
    <source>
        <strain evidence="1 2">DSM 17245</strain>
    </source>
</reference>
<dbReference type="RefSeq" id="WP_183683496.1">
    <property type="nucleotide sequence ID" value="NZ_JACHHH010000004.1"/>
</dbReference>
<comment type="caution">
    <text evidence="1">The sequence shown here is derived from an EMBL/GenBank/DDBJ whole genome shotgun (WGS) entry which is preliminary data.</text>
</comment>
<proteinExistence type="predicted"/>
<evidence type="ECO:0000313" key="1">
    <source>
        <dbReference type="EMBL" id="MBB6041001.1"/>
    </source>
</evidence>